<evidence type="ECO:0000256" key="20">
    <source>
        <dbReference type="ARBA" id="ARBA00049161"/>
    </source>
</evidence>
<evidence type="ECO:0000256" key="6">
    <source>
        <dbReference type="ARBA" id="ARBA00013025"/>
    </source>
</evidence>
<dbReference type="InterPro" id="IPR013221">
    <property type="entry name" value="Mur_ligase_cen"/>
</dbReference>
<evidence type="ECO:0000256" key="7">
    <source>
        <dbReference type="ARBA" id="ARBA00019357"/>
    </source>
</evidence>
<evidence type="ECO:0000256" key="5">
    <source>
        <dbReference type="ARBA" id="ARBA00013023"/>
    </source>
</evidence>
<name>A0A846QNA9_9BACT</name>
<evidence type="ECO:0000256" key="10">
    <source>
        <dbReference type="ARBA" id="ARBA00022741"/>
    </source>
</evidence>
<keyword evidence="25" id="KW-1185">Reference proteome</keyword>
<comment type="similarity">
    <text evidence="4 21">Belongs to the folylpolyglutamate synthase family.</text>
</comment>
<sequence length="434" mass="45427">MIVLTSRFNDFNDVLAHLDGLGMFHMDFGLSRVEAAIAALGLTSPSFAVFHVVGTNGKGSTSRTIAELAAAHGLRAGLYTSPHFLDPRERIRIDGRMLSGDAWARLGNEVMDASRDNPLTYFEFITVLAVLAFARAGVDVAVMEAGLGGTYDAANALRTDVTVFTGIGMDHEAILGDTLEAIASDKAGAMRPGVPAVTAAQAEPAARVLAERARAIGTTLSTVSDVLHYEYAIGAARPVDPTLPELCDLIPAMPGPHQFANAHLALAAWLTLAPSRGFGVDSDACSRALSRATVSGRFQRIPGSPEIILDGAHNPHALAALTSTLRDCNIRPSSIVFACLADKDLATIAPLVAGLADCPVLVPELPGNTRARAAADIARAIGPKARPVADIADALAQTAQDDGPVLVCGSLYLLAAFFTLHPEHLCESATDFPL</sequence>
<evidence type="ECO:0000256" key="1">
    <source>
        <dbReference type="ARBA" id="ARBA00002714"/>
    </source>
</evidence>
<comment type="catalytic activity">
    <reaction evidence="19">
        <text>(6R)-5,10-methylenetetrahydrofolyl-(gamma-L-Glu)(n) + L-glutamate + ATP = (6R)-5,10-methylenetetrahydrofolyl-(gamma-L-Glu)(n+1) + ADP + phosphate + H(+)</text>
        <dbReference type="Rhea" id="RHEA:51912"/>
        <dbReference type="Rhea" id="RHEA-COMP:13257"/>
        <dbReference type="Rhea" id="RHEA-COMP:13258"/>
        <dbReference type="ChEBI" id="CHEBI:15378"/>
        <dbReference type="ChEBI" id="CHEBI:29985"/>
        <dbReference type="ChEBI" id="CHEBI:30616"/>
        <dbReference type="ChEBI" id="CHEBI:43474"/>
        <dbReference type="ChEBI" id="CHEBI:136572"/>
        <dbReference type="ChEBI" id="CHEBI:456216"/>
        <dbReference type="EC" id="6.3.2.17"/>
    </reaction>
</comment>
<dbReference type="Gene3D" id="3.90.190.20">
    <property type="entry name" value="Mur ligase, C-terminal domain"/>
    <property type="match status" value="1"/>
</dbReference>
<dbReference type="GO" id="GO:0004326">
    <property type="term" value="F:tetrahydrofolylpolyglutamate synthase activity"/>
    <property type="evidence" value="ECO:0007669"/>
    <property type="project" value="UniProtKB-EC"/>
</dbReference>
<dbReference type="PIRSF" id="PIRSF001563">
    <property type="entry name" value="Folylpolyglu_synth"/>
    <property type="match status" value="1"/>
</dbReference>
<keyword evidence="9" id="KW-0479">Metal-binding</keyword>
<comment type="pathway">
    <text evidence="2">Cofactor biosynthesis; tetrahydrofolate biosynthesis; 7,8-dihydrofolate from 2-amino-4-hydroxy-6-hydroxymethyl-7,8-dihydropteridine diphosphate and 4-aminobenzoate: step 2/2.</text>
</comment>
<keyword evidence="12" id="KW-0460">Magnesium</keyword>
<evidence type="ECO:0000259" key="22">
    <source>
        <dbReference type="Pfam" id="PF02875"/>
    </source>
</evidence>
<gene>
    <name evidence="24" type="ORF">GGQ74_001393</name>
</gene>
<dbReference type="SUPFAM" id="SSF53623">
    <property type="entry name" value="MurD-like peptide ligases, catalytic domain"/>
    <property type="match status" value="1"/>
</dbReference>
<reference evidence="24 25" key="1">
    <citation type="submission" date="2020-03" db="EMBL/GenBank/DDBJ databases">
        <title>Genomic Encyclopedia of Type Strains, Phase IV (KMG-IV): sequencing the most valuable type-strain genomes for metagenomic binning, comparative biology and taxonomic classification.</title>
        <authorList>
            <person name="Goeker M."/>
        </authorList>
    </citation>
    <scope>NUCLEOTIDE SEQUENCE [LARGE SCALE GENOMIC DNA]</scope>
    <source>
        <strain evidence="24 25">DSM 24233</strain>
    </source>
</reference>
<feature type="domain" description="Mur ligase central" evidence="23">
    <location>
        <begin position="52"/>
        <end position="187"/>
    </location>
</feature>
<dbReference type="GO" id="GO:0046872">
    <property type="term" value="F:metal ion binding"/>
    <property type="evidence" value="ECO:0007669"/>
    <property type="project" value="UniProtKB-KW"/>
</dbReference>
<dbReference type="PANTHER" id="PTHR11136:SF0">
    <property type="entry name" value="DIHYDROFOLATE SYNTHETASE-RELATED"/>
    <property type="match status" value="1"/>
</dbReference>
<feature type="domain" description="Mur ligase C-terminal" evidence="22">
    <location>
        <begin position="296"/>
        <end position="410"/>
    </location>
</feature>
<evidence type="ECO:0000256" key="8">
    <source>
        <dbReference type="ARBA" id="ARBA00022598"/>
    </source>
</evidence>
<evidence type="ECO:0000256" key="13">
    <source>
        <dbReference type="ARBA" id="ARBA00022909"/>
    </source>
</evidence>
<dbReference type="SUPFAM" id="SSF53244">
    <property type="entry name" value="MurD-like peptide ligases, peptide-binding domain"/>
    <property type="match status" value="1"/>
</dbReference>
<comment type="caution">
    <text evidence="24">The sequence shown here is derived from an EMBL/GenBank/DDBJ whole genome shotgun (WGS) entry which is preliminary data.</text>
</comment>
<evidence type="ECO:0000256" key="16">
    <source>
        <dbReference type="ARBA" id="ARBA00032510"/>
    </source>
</evidence>
<evidence type="ECO:0000256" key="2">
    <source>
        <dbReference type="ARBA" id="ARBA00004799"/>
    </source>
</evidence>
<evidence type="ECO:0000256" key="15">
    <source>
        <dbReference type="ARBA" id="ARBA00030592"/>
    </source>
</evidence>
<dbReference type="NCBIfam" id="TIGR01499">
    <property type="entry name" value="folC"/>
    <property type="match status" value="1"/>
</dbReference>
<dbReference type="UniPathway" id="UPA00077">
    <property type="reaction ID" value="UER00157"/>
</dbReference>
<dbReference type="EMBL" id="JAATJA010000001">
    <property type="protein sequence ID" value="NJB67753.1"/>
    <property type="molecule type" value="Genomic_DNA"/>
</dbReference>
<keyword evidence="8 21" id="KW-0436">Ligase</keyword>
<dbReference type="EC" id="6.3.2.17" evidence="6"/>
<evidence type="ECO:0000256" key="21">
    <source>
        <dbReference type="PIRNR" id="PIRNR001563"/>
    </source>
</evidence>
<dbReference type="Proteomes" id="UP000580856">
    <property type="component" value="Unassembled WGS sequence"/>
</dbReference>
<evidence type="ECO:0000313" key="25">
    <source>
        <dbReference type="Proteomes" id="UP000580856"/>
    </source>
</evidence>
<dbReference type="InterPro" id="IPR001645">
    <property type="entry name" value="Folylpolyglutamate_synth"/>
</dbReference>
<evidence type="ECO:0000256" key="4">
    <source>
        <dbReference type="ARBA" id="ARBA00008276"/>
    </source>
</evidence>
<dbReference type="InterPro" id="IPR036615">
    <property type="entry name" value="Mur_ligase_C_dom_sf"/>
</dbReference>
<comment type="catalytic activity">
    <reaction evidence="20">
        <text>7,8-dihydropteroate + L-glutamate + ATP = 7,8-dihydrofolate + ADP + phosphate + H(+)</text>
        <dbReference type="Rhea" id="RHEA:23584"/>
        <dbReference type="ChEBI" id="CHEBI:15378"/>
        <dbReference type="ChEBI" id="CHEBI:17839"/>
        <dbReference type="ChEBI" id="CHEBI:29985"/>
        <dbReference type="ChEBI" id="CHEBI:30616"/>
        <dbReference type="ChEBI" id="CHEBI:43474"/>
        <dbReference type="ChEBI" id="CHEBI:57451"/>
        <dbReference type="ChEBI" id="CHEBI:456216"/>
        <dbReference type="EC" id="6.3.2.12"/>
    </reaction>
</comment>
<dbReference type="GO" id="GO:0005524">
    <property type="term" value="F:ATP binding"/>
    <property type="evidence" value="ECO:0007669"/>
    <property type="project" value="UniProtKB-KW"/>
</dbReference>
<dbReference type="EC" id="6.3.2.12" evidence="5"/>
<comment type="catalytic activity">
    <reaction evidence="18">
        <text>10-formyltetrahydrofolyl-(gamma-L-Glu)(n) + L-glutamate + ATP = 10-formyltetrahydrofolyl-(gamma-L-Glu)(n+1) + ADP + phosphate + H(+)</text>
        <dbReference type="Rhea" id="RHEA:51904"/>
        <dbReference type="Rhea" id="RHEA-COMP:13088"/>
        <dbReference type="Rhea" id="RHEA-COMP:14300"/>
        <dbReference type="ChEBI" id="CHEBI:15378"/>
        <dbReference type="ChEBI" id="CHEBI:29985"/>
        <dbReference type="ChEBI" id="CHEBI:30616"/>
        <dbReference type="ChEBI" id="CHEBI:43474"/>
        <dbReference type="ChEBI" id="CHEBI:134413"/>
        <dbReference type="ChEBI" id="CHEBI:456216"/>
        <dbReference type="EC" id="6.3.2.17"/>
    </reaction>
</comment>
<dbReference type="InterPro" id="IPR004101">
    <property type="entry name" value="Mur_ligase_C"/>
</dbReference>
<protein>
    <recommendedName>
        <fullName evidence="7">Dihydrofolate synthase/folylpolyglutamate synthase</fullName>
        <ecNumber evidence="5">6.3.2.12</ecNumber>
        <ecNumber evidence="6">6.3.2.17</ecNumber>
    </recommendedName>
    <alternativeName>
        <fullName evidence="16">Folylpoly-gamma-glutamate synthetase-dihydrofolate synthetase</fullName>
    </alternativeName>
    <alternativeName>
        <fullName evidence="14">Folylpolyglutamate synthetase</fullName>
    </alternativeName>
    <alternativeName>
        <fullName evidence="15">Tetrahydrofolylpolyglutamate synthase</fullName>
    </alternativeName>
</protein>
<dbReference type="InterPro" id="IPR036565">
    <property type="entry name" value="Mur-like_cat_sf"/>
</dbReference>
<accession>A0A846QNA9</accession>
<evidence type="ECO:0000256" key="11">
    <source>
        <dbReference type="ARBA" id="ARBA00022840"/>
    </source>
</evidence>
<evidence type="ECO:0000256" key="17">
    <source>
        <dbReference type="ARBA" id="ARBA00047493"/>
    </source>
</evidence>
<keyword evidence="10 21" id="KW-0547">Nucleotide-binding</keyword>
<dbReference type="PANTHER" id="PTHR11136">
    <property type="entry name" value="FOLYLPOLYGLUTAMATE SYNTHASE-RELATED"/>
    <property type="match status" value="1"/>
</dbReference>
<evidence type="ECO:0000259" key="23">
    <source>
        <dbReference type="Pfam" id="PF08245"/>
    </source>
</evidence>
<dbReference type="GO" id="GO:0008841">
    <property type="term" value="F:dihydrofolate synthase activity"/>
    <property type="evidence" value="ECO:0007669"/>
    <property type="project" value="UniProtKB-EC"/>
</dbReference>
<comment type="catalytic activity">
    <reaction evidence="17">
        <text>(6S)-5,6,7,8-tetrahydrofolyl-(gamma-L-Glu)(n) + L-glutamate + ATP = (6S)-5,6,7,8-tetrahydrofolyl-(gamma-L-Glu)(n+1) + ADP + phosphate + H(+)</text>
        <dbReference type="Rhea" id="RHEA:10580"/>
        <dbReference type="Rhea" id="RHEA-COMP:14738"/>
        <dbReference type="Rhea" id="RHEA-COMP:14740"/>
        <dbReference type="ChEBI" id="CHEBI:15378"/>
        <dbReference type="ChEBI" id="CHEBI:29985"/>
        <dbReference type="ChEBI" id="CHEBI:30616"/>
        <dbReference type="ChEBI" id="CHEBI:43474"/>
        <dbReference type="ChEBI" id="CHEBI:141005"/>
        <dbReference type="ChEBI" id="CHEBI:456216"/>
        <dbReference type="EC" id="6.3.2.17"/>
    </reaction>
</comment>
<dbReference type="Gene3D" id="3.40.1190.10">
    <property type="entry name" value="Mur-like, catalytic domain"/>
    <property type="match status" value="1"/>
</dbReference>
<keyword evidence="13" id="KW-0289">Folate biosynthesis</keyword>
<comment type="function">
    <text evidence="1">Functions in two distinct reactions of the de novo folate biosynthetic pathway. Catalyzes the addition of a glutamate residue to dihydropteroate (7,8-dihydropteroate or H2Pte) to form dihydrofolate (7,8-dihydrofolate monoglutamate or H2Pte-Glu). Also catalyzes successive additions of L-glutamate to tetrahydrofolate or 10-formyltetrahydrofolate or 5,10-methylenetetrahydrofolate, leading to folylpolyglutamate derivatives.</text>
</comment>
<dbReference type="GO" id="GO:0046656">
    <property type="term" value="P:folic acid biosynthetic process"/>
    <property type="evidence" value="ECO:0007669"/>
    <property type="project" value="UniProtKB-KW"/>
</dbReference>
<organism evidence="24 25">
    <name type="scientific">Desulfobaculum xiamenense</name>
    <dbReference type="NCBI Taxonomy" id="995050"/>
    <lineage>
        <taxon>Bacteria</taxon>
        <taxon>Pseudomonadati</taxon>
        <taxon>Thermodesulfobacteriota</taxon>
        <taxon>Desulfovibrionia</taxon>
        <taxon>Desulfovibrionales</taxon>
        <taxon>Desulfovibrionaceae</taxon>
        <taxon>Desulfobaculum</taxon>
    </lineage>
</organism>
<keyword evidence="11 21" id="KW-0067">ATP-binding</keyword>
<evidence type="ECO:0000313" key="24">
    <source>
        <dbReference type="EMBL" id="NJB67753.1"/>
    </source>
</evidence>
<evidence type="ECO:0000256" key="14">
    <source>
        <dbReference type="ARBA" id="ARBA00030048"/>
    </source>
</evidence>
<evidence type="ECO:0000256" key="9">
    <source>
        <dbReference type="ARBA" id="ARBA00022723"/>
    </source>
</evidence>
<dbReference type="RefSeq" id="WP_342448589.1">
    <property type="nucleotide sequence ID" value="NZ_JAATJA010000001.1"/>
</dbReference>
<dbReference type="GO" id="GO:0005737">
    <property type="term" value="C:cytoplasm"/>
    <property type="evidence" value="ECO:0007669"/>
    <property type="project" value="TreeGrafter"/>
</dbReference>
<dbReference type="GO" id="GO:0046654">
    <property type="term" value="P:tetrahydrofolate biosynthetic process"/>
    <property type="evidence" value="ECO:0007669"/>
    <property type="project" value="UniProtKB-UniPathway"/>
</dbReference>
<dbReference type="AlphaFoldDB" id="A0A846QNA9"/>
<evidence type="ECO:0000256" key="18">
    <source>
        <dbReference type="ARBA" id="ARBA00047808"/>
    </source>
</evidence>
<dbReference type="Pfam" id="PF08245">
    <property type="entry name" value="Mur_ligase_M"/>
    <property type="match status" value="1"/>
</dbReference>
<evidence type="ECO:0000256" key="19">
    <source>
        <dbReference type="ARBA" id="ARBA00049035"/>
    </source>
</evidence>
<dbReference type="Pfam" id="PF02875">
    <property type="entry name" value="Mur_ligase_C"/>
    <property type="match status" value="1"/>
</dbReference>
<proteinExistence type="inferred from homology"/>
<comment type="pathway">
    <text evidence="3">Cofactor biosynthesis; tetrahydrofolylpolyglutamate biosynthesis.</text>
</comment>
<evidence type="ECO:0000256" key="3">
    <source>
        <dbReference type="ARBA" id="ARBA00005150"/>
    </source>
</evidence>
<evidence type="ECO:0000256" key="12">
    <source>
        <dbReference type="ARBA" id="ARBA00022842"/>
    </source>
</evidence>